<dbReference type="EMBL" id="PYGD01000006">
    <property type="protein sequence ID" value="PSK91130.1"/>
    <property type="molecule type" value="Genomic_DNA"/>
</dbReference>
<keyword evidence="6" id="KW-1185">Reference proteome</keyword>
<name>A0A2P8D1L8_9BACT</name>
<comment type="pathway">
    <text evidence="2">Organic acid metabolism; glycolate biosynthesis; glycolate from 2-phosphoglycolate: step 1/1.</text>
</comment>
<dbReference type="PANTHER" id="PTHR43434">
    <property type="entry name" value="PHOSPHOGLYCOLATE PHOSPHATASE"/>
    <property type="match status" value="1"/>
</dbReference>
<proteinExistence type="inferred from homology"/>
<dbReference type="EC" id="3.1.3.18" evidence="4"/>
<evidence type="ECO:0000313" key="5">
    <source>
        <dbReference type="EMBL" id="PSK91130.1"/>
    </source>
</evidence>
<comment type="catalytic activity">
    <reaction evidence="1">
        <text>2-phosphoglycolate + H2O = glycolate + phosphate</text>
        <dbReference type="Rhea" id="RHEA:14369"/>
        <dbReference type="ChEBI" id="CHEBI:15377"/>
        <dbReference type="ChEBI" id="CHEBI:29805"/>
        <dbReference type="ChEBI" id="CHEBI:43474"/>
        <dbReference type="ChEBI" id="CHEBI:58033"/>
        <dbReference type="EC" id="3.1.3.18"/>
    </reaction>
</comment>
<dbReference type="SFLD" id="SFLDS00003">
    <property type="entry name" value="Haloacid_Dehalogenase"/>
    <property type="match status" value="1"/>
</dbReference>
<dbReference type="Pfam" id="PF00702">
    <property type="entry name" value="Hydrolase"/>
    <property type="match status" value="1"/>
</dbReference>
<dbReference type="PANTHER" id="PTHR43434:SF1">
    <property type="entry name" value="PHOSPHOGLYCOLATE PHOSPHATASE"/>
    <property type="match status" value="1"/>
</dbReference>
<dbReference type="GO" id="GO:0006281">
    <property type="term" value="P:DNA repair"/>
    <property type="evidence" value="ECO:0007669"/>
    <property type="project" value="TreeGrafter"/>
</dbReference>
<keyword evidence="5" id="KW-0378">Hydrolase</keyword>
<dbReference type="Gene3D" id="3.40.50.1000">
    <property type="entry name" value="HAD superfamily/HAD-like"/>
    <property type="match status" value="1"/>
</dbReference>
<dbReference type="SFLD" id="SFLDG01129">
    <property type="entry name" value="C1.5:_HAD__Beta-PGM__Phosphata"/>
    <property type="match status" value="1"/>
</dbReference>
<evidence type="ECO:0000256" key="1">
    <source>
        <dbReference type="ARBA" id="ARBA00000830"/>
    </source>
</evidence>
<dbReference type="Proteomes" id="UP000240572">
    <property type="component" value="Unassembled WGS sequence"/>
</dbReference>
<dbReference type="OrthoDB" id="9807630at2"/>
<dbReference type="Gene3D" id="1.10.150.240">
    <property type="entry name" value="Putative phosphatase, domain 2"/>
    <property type="match status" value="1"/>
</dbReference>
<dbReference type="InterPro" id="IPR023214">
    <property type="entry name" value="HAD_sf"/>
</dbReference>
<evidence type="ECO:0000256" key="3">
    <source>
        <dbReference type="ARBA" id="ARBA00006171"/>
    </source>
</evidence>
<evidence type="ECO:0000256" key="4">
    <source>
        <dbReference type="ARBA" id="ARBA00013078"/>
    </source>
</evidence>
<accession>A0A2P8D1L8</accession>
<comment type="caution">
    <text evidence="5">The sequence shown here is derived from an EMBL/GenBank/DDBJ whole genome shotgun (WGS) entry which is preliminary data.</text>
</comment>
<comment type="similarity">
    <text evidence="3">Belongs to the HAD-like hydrolase superfamily. CbbY/CbbZ/Gph/YieH family.</text>
</comment>
<protein>
    <recommendedName>
        <fullName evidence="4">phosphoglycolate phosphatase</fullName>
        <ecNumber evidence="4">3.1.3.18</ecNumber>
    </recommendedName>
</protein>
<evidence type="ECO:0000256" key="2">
    <source>
        <dbReference type="ARBA" id="ARBA00004818"/>
    </source>
</evidence>
<sequence>MRPKKHLIVFDIDGTLTDSVTVHQAGFIAALKQLGVTEVSHNFHTYKHHTDLHIARCLYESALQQAFDATVISRFDTLLADYIVAAGLPAEIKGAKRFVTYLEQETDFGVCYATGSMHGPAVLKLRAAGIGFAPLQLAASNLYEERGAIVQAAIDNACTYYGVRSFDRIIAFGDGLWDLKTAQALGIGFVGIGPIHKTALEAAGMAVHWNDFEAFDPLFLN</sequence>
<dbReference type="SUPFAM" id="SSF56784">
    <property type="entry name" value="HAD-like"/>
    <property type="match status" value="1"/>
</dbReference>
<dbReference type="AlphaFoldDB" id="A0A2P8D1L8"/>
<gene>
    <name evidence="5" type="ORF">B0I18_106141</name>
</gene>
<dbReference type="InterPro" id="IPR036412">
    <property type="entry name" value="HAD-like_sf"/>
</dbReference>
<reference evidence="5 6" key="1">
    <citation type="submission" date="2018-03" db="EMBL/GenBank/DDBJ databases">
        <title>Genomic Encyclopedia of Type Strains, Phase III (KMG-III): the genomes of soil and plant-associated and newly described type strains.</title>
        <authorList>
            <person name="Whitman W."/>
        </authorList>
    </citation>
    <scope>NUCLEOTIDE SEQUENCE [LARGE SCALE GENOMIC DNA]</scope>
    <source>
        <strain evidence="5 6">CGMCC 1.12700</strain>
    </source>
</reference>
<dbReference type="InterPro" id="IPR050155">
    <property type="entry name" value="HAD-like_hydrolase_sf"/>
</dbReference>
<evidence type="ECO:0000313" key="6">
    <source>
        <dbReference type="Proteomes" id="UP000240572"/>
    </source>
</evidence>
<dbReference type="GO" id="GO:0008967">
    <property type="term" value="F:phosphoglycolate phosphatase activity"/>
    <property type="evidence" value="ECO:0007669"/>
    <property type="project" value="UniProtKB-EC"/>
</dbReference>
<dbReference type="InterPro" id="IPR023198">
    <property type="entry name" value="PGP-like_dom2"/>
</dbReference>
<dbReference type="RefSeq" id="WP_106523735.1">
    <property type="nucleotide sequence ID" value="NZ_PYGD01000006.1"/>
</dbReference>
<organism evidence="5 6">
    <name type="scientific">Taibaiella chishuiensis</name>
    <dbReference type="NCBI Taxonomy" id="1434707"/>
    <lineage>
        <taxon>Bacteria</taxon>
        <taxon>Pseudomonadati</taxon>
        <taxon>Bacteroidota</taxon>
        <taxon>Chitinophagia</taxon>
        <taxon>Chitinophagales</taxon>
        <taxon>Chitinophagaceae</taxon>
        <taxon>Taibaiella</taxon>
    </lineage>
</organism>